<protein>
    <submittedName>
        <fullName evidence="1">Uncharacterized protein</fullName>
    </submittedName>
</protein>
<dbReference type="AlphaFoldDB" id="Q9D5L9"/>
<name>Q9D5L9_MOUSE</name>
<accession>Q9D5L9</accession>
<dbReference type="MGI" id="MGI:1922152">
    <property type="gene designation" value="Ccdc171"/>
</dbReference>
<reference evidence="1" key="3">
    <citation type="journal article" date="2000" name="Genome Res.">
        <title>RIKEN integrated sequence analysis (RISA) system--384-format sequencing pipeline with 384 multicapillary sequencer.</title>
        <authorList>
            <person name="Shibata K."/>
            <person name="Itoh M."/>
            <person name="Aizawa K."/>
            <person name="Nagaoka S."/>
            <person name="Sasaki N."/>
            <person name="Carninci P."/>
            <person name="Konno H."/>
            <person name="Akiyama J."/>
            <person name="Nishi K."/>
            <person name="Kitsunai T."/>
            <person name="Tashiro H."/>
            <person name="Itoh M."/>
            <person name="Sumi N."/>
            <person name="Ishii Y."/>
            <person name="Nakamura S."/>
            <person name="Hazama M."/>
            <person name="Nishine T."/>
            <person name="Harada A."/>
            <person name="Yamamoto R."/>
            <person name="Matsumoto H."/>
            <person name="Sakaguchi S."/>
            <person name="Ikegami T."/>
            <person name="Kashiwagi K."/>
            <person name="Fujiwake S."/>
            <person name="Inoue K."/>
            <person name="Togawa Y."/>
            <person name="Izawa M."/>
            <person name="Ohara E."/>
            <person name="Watahiki M."/>
            <person name="Yoneda Y."/>
            <person name="Ishikawa T."/>
            <person name="Ozawa K."/>
            <person name="Tanaka T."/>
            <person name="Matsuura S."/>
            <person name="Kawai J."/>
            <person name="Okazaki Y."/>
            <person name="Muramatsu M."/>
            <person name="Inoue Y."/>
            <person name="Kira A."/>
            <person name="Hayashizaki Y."/>
        </authorList>
    </citation>
    <scope>NUCLEOTIDE SEQUENCE</scope>
    <source>
        <strain evidence="1">C57BL/6J</strain>
        <tissue evidence="1">Testis</tissue>
    </source>
</reference>
<evidence type="ECO:0000313" key="2">
    <source>
        <dbReference type="MGI" id="MGI:1922152"/>
    </source>
</evidence>
<sequence>MFYTFPSIGEMKLPFCYLYLSVLSNDQTVIEPEMQSFPVKGRGMQAVQRDSRESEGGCFSLELVCKSWLSHLLAVTGKSPVAWTLGSLCQISRVGLVFQAPFTFCLFEFLCLRRVLWTESHISFTFFLFSKMG</sequence>
<reference evidence="1" key="4">
    <citation type="submission" date="2000-07" db="EMBL/GenBank/DDBJ databases">
        <authorList>
            <person name="Adachi J."/>
            <person name="Aizawa K."/>
            <person name="Akahira S."/>
            <person name="Akimura T."/>
            <person name="Arai A."/>
            <person name="Aono H."/>
            <person name="Arakawa T."/>
            <person name="Bono H."/>
            <person name="Carninci P."/>
            <person name="Fukuda S."/>
            <person name="Fukunishi Y."/>
            <person name="Furuno M."/>
            <person name="Hanagaki T."/>
            <person name="Hara A."/>
            <person name="Hayatsu N."/>
            <person name="Hiramoto K."/>
            <person name="Hiraoka T."/>
            <person name="Hori F."/>
            <person name="Imotani K."/>
            <person name="Ishii Y."/>
            <person name="Itoh M."/>
            <person name="Izawa M."/>
            <person name="Kasukawa T."/>
            <person name="Kato H."/>
            <person name="Kawai J."/>
            <person name="Kojima Y."/>
            <person name="Konno H."/>
            <person name="Kouda M."/>
            <person name="Koya S."/>
            <person name="Kurihara C."/>
            <person name="Matsuyama T."/>
            <person name="Miyazaki A."/>
            <person name="Nishi K."/>
            <person name="Nomura K."/>
            <person name="Numazaki R."/>
            <person name="Ohno M."/>
            <person name="Okazaki Y."/>
            <person name="Okido T."/>
            <person name="Owa C."/>
            <person name="Saito H."/>
            <person name="Saito R."/>
            <person name="Sakai C."/>
            <person name="Sakai K."/>
            <person name="Sano H."/>
            <person name="Sasaki D."/>
            <person name="Shibata K."/>
            <person name="Shibata Y."/>
            <person name="Shinagawa A."/>
            <person name="Shiraki T."/>
            <person name="Sogabe Y."/>
            <person name="Suzuki H."/>
            <person name="Tagami M."/>
            <person name="Tagawa A."/>
            <person name="Takahashi F."/>
            <person name="Tanaka T."/>
            <person name="Tejima Y."/>
            <person name="Toya T."/>
            <person name="Yamamura T."/>
            <person name="Yasunishi A."/>
            <person name="Yoshida K."/>
            <person name="Yoshino M."/>
            <person name="Muramatsu M."/>
            <person name="Hayashizaki Y."/>
        </authorList>
    </citation>
    <scope>NUCLEOTIDE SEQUENCE</scope>
    <source>
        <strain evidence="1">C57BL/6J</strain>
        <tissue evidence="1">Testis</tissue>
    </source>
</reference>
<reference evidence="1" key="7">
    <citation type="journal article" date="2005" name="Science">
        <title>The Transcriptional Landscape of the Mammalian Genome.</title>
        <authorList>
            <consortium name="The FANTOM Consortium"/>
            <consortium name="Riken Genome Exploration Research Group and Genome Science Group (Genome Network Project Core Group)"/>
        </authorList>
    </citation>
    <scope>NUCLEOTIDE SEQUENCE</scope>
    <source>
        <strain evidence="1">C57BL/6J</strain>
        <tissue evidence="1">Testis</tissue>
    </source>
</reference>
<proteinExistence type="evidence at transcript level"/>
<gene>
    <name evidence="2" type="primary">Ccdc171</name>
    <name evidence="2" type="synonym">4930473A06Rik</name>
</gene>
<reference evidence="1" key="8">
    <citation type="journal article" date="2005" name="Science">
        <title>Antisense Transcription in the Mammalian Transcriptome.</title>
        <authorList>
            <consortium name="RIKEN Genome Exploration Research Group and Genome Science Group (Genome Network Project Core Group) and the FANTOM Consortium"/>
        </authorList>
    </citation>
    <scope>NUCLEOTIDE SEQUENCE</scope>
    <source>
        <strain evidence="1">C57BL/6J</strain>
        <tissue evidence="1">Testis</tissue>
    </source>
</reference>
<evidence type="ECO:0000313" key="1">
    <source>
        <dbReference type="EMBL" id="BAB29734.1"/>
    </source>
</evidence>
<reference evidence="1" key="1">
    <citation type="journal article" date="1999" name="Methods Enzymol.">
        <title>High-efficiency full-length cDNA cloning.</title>
        <authorList>
            <person name="Carninci P."/>
            <person name="Hayashizaki Y."/>
        </authorList>
    </citation>
    <scope>NUCLEOTIDE SEQUENCE</scope>
    <source>
        <strain evidence="1">C57BL/6J</strain>
        <tissue evidence="1">Testis</tissue>
    </source>
</reference>
<reference evidence="1" key="6">
    <citation type="journal article" date="2002" name="Nature">
        <title>Analysis of the mouse transcriptome based on functional annotation of 60,770 full-length cDNAs.</title>
        <authorList>
            <consortium name="The FANTOM Consortium and the RIKEN Genome Exploration Research Group Phase I and II Team"/>
        </authorList>
    </citation>
    <scope>NUCLEOTIDE SEQUENCE</scope>
    <source>
        <strain evidence="1">C57BL/6J</strain>
        <tissue evidence="1">Testis</tissue>
    </source>
</reference>
<reference evidence="1" key="2">
    <citation type="journal article" date="2000" name="Genome Res.">
        <title>Normalization and subtraction of cap-trapper-selected cDNAs to prepare full-length cDNA libraries for rapid discovery of new genes.</title>
        <authorList>
            <person name="Carninci P."/>
            <person name="Shibata Y."/>
            <person name="Hayatsu N."/>
            <person name="Sugahara Y."/>
            <person name="Shibata K."/>
            <person name="Itoh M."/>
            <person name="Konno H."/>
            <person name="Okazaki Y."/>
            <person name="Muramatsu M."/>
            <person name="Hayashizaki Y."/>
        </authorList>
    </citation>
    <scope>NUCLEOTIDE SEQUENCE</scope>
    <source>
        <strain evidence="1">C57BL/6J</strain>
        <tissue evidence="1">Testis</tissue>
    </source>
</reference>
<reference evidence="1" key="5">
    <citation type="journal article" date="2001" name="Nature">
        <title>Functional annotation of a full-length mouse cDNA collection.</title>
        <authorList>
            <consortium name="The RIKEN Genome Exploration Research Group Phase II Team and the FANTOM Consortium"/>
        </authorList>
    </citation>
    <scope>NUCLEOTIDE SEQUENCE</scope>
    <source>
        <strain evidence="1">C57BL/6J</strain>
        <tissue evidence="1">Testis</tissue>
    </source>
</reference>
<organism evidence="1">
    <name type="scientific">Mus musculus</name>
    <name type="common">Mouse</name>
    <dbReference type="NCBI Taxonomy" id="10090"/>
    <lineage>
        <taxon>Eukaryota</taxon>
        <taxon>Metazoa</taxon>
        <taxon>Chordata</taxon>
        <taxon>Craniata</taxon>
        <taxon>Vertebrata</taxon>
        <taxon>Euteleostomi</taxon>
        <taxon>Mammalia</taxon>
        <taxon>Eutheria</taxon>
        <taxon>Euarchontoglires</taxon>
        <taxon>Glires</taxon>
        <taxon>Rodentia</taxon>
        <taxon>Myomorpha</taxon>
        <taxon>Muroidea</taxon>
        <taxon>Muridae</taxon>
        <taxon>Murinae</taxon>
        <taxon>Mus</taxon>
        <taxon>Mus</taxon>
    </lineage>
</organism>
<dbReference type="AGR" id="MGI:1922152"/>
<dbReference type="EMBL" id="AK015166">
    <property type="protein sequence ID" value="BAB29734.1"/>
    <property type="molecule type" value="mRNA"/>
</dbReference>